<accession>A0A6A6TZJ9</accession>
<name>A0A6A6TZJ9_9PEZI</name>
<dbReference type="AlphaFoldDB" id="A0A6A6TZJ9"/>
<sequence>MSTALLNTLTNLKVTASQLKRQALKAETESKSHEKKAENAMAKGQQDIARIYMESSIQKSNEHKNVLKLSVQVEMMAAKVRTASTMQTMGRNMAQATKAMENAARAMDVEAVTLIMDRFQESAENVDVTVGTYEHATSSVIATAAPTEQVDEMMARLADKVGVKLQQDLDAAKPADNKVGRLDEQESGLEDRLKAIRNTA</sequence>
<proteinExistence type="predicted"/>
<evidence type="ECO:0000313" key="2">
    <source>
        <dbReference type="EMBL" id="KAF2665495.1"/>
    </source>
</evidence>
<reference evidence="2" key="1">
    <citation type="journal article" date="2020" name="Stud. Mycol.">
        <title>101 Dothideomycetes genomes: a test case for predicting lifestyles and emergence of pathogens.</title>
        <authorList>
            <person name="Haridas S."/>
            <person name="Albert R."/>
            <person name="Binder M."/>
            <person name="Bloem J."/>
            <person name="Labutti K."/>
            <person name="Salamov A."/>
            <person name="Andreopoulos B."/>
            <person name="Baker S."/>
            <person name="Barry K."/>
            <person name="Bills G."/>
            <person name="Bluhm B."/>
            <person name="Cannon C."/>
            <person name="Castanera R."/>
            <person name="Culley D."/>
            <person name="Daum C."/>
            <person name="Ezra D."/>
            <person name="Gonzalez J."/>
            <person name="Henrissat B."/>
            <person name="Kuo A."/>
            <person name="Liang C."/>
            <person name="Lipzen A."/>
            <person name="Lutzoni F."/>
            <person name="Magnuson J."/>
            <person name="Mondo S."/>
            <person name="Nolan M."/>
            <person name="Ohm R."/>
            <person name="Pangilinan J."/>
            <person name="Park H.-J."/>
            <person name="Ramirez L."/>
            <person name="Alfaro M."/>
            <person name="Sun H."/>
            <person name="Tritt A."/>
            <person name="Yoshinaga Y."/>
            <person name="Zwiers L.-H."/>
            <person name="Turgeon B."/>
            <person name="Goodwin S."/>
            <person name="Spatafora J."/>
            <person name="Crous P."/>
            <person name="Grigoriev I."/>
        </authorList>
    </citation>
    <scope>NUCLEOTIDE SEQUENCE</scope>
    <source>
        <strain evidence="2">CBS 115976</strain>
    </source>
</reference>
<dbReference type="Proteomes" id="UP000799302">
    <property type="component" value="Unassembled WGS sequence"/>
</dbReference>
<gene>
    <name evidence="2" type="ORF">BT63DRAFT_391697</name>
</gene>
<dbReference type="Gene3D" id="6.10.140.1230">
    <property type="match status" value="1"/>
</dbReference>
<dbReference type="OrthoDB" id="10266568at2759"/>
<keyword evidence="3" id="KW-1185">Reference proteome</keyword>
<evidence type="ECO:0000313" key="3">
    <source>
        <dbReference type="Proteomes" id="UP000799302"/>
    </source>
</evidence>
<dbReference type="InterPro" id="IPR005024">
    <property type="entry name" value="Snf7_fam"/>
</dbReference>
<dbReference type="GO" id="GO:0007034">
    <property type="term" value="P:vacuolar transport"/>
    <property type="evidence" value="ECO:0007669"/>
    <property type="project" value="InterPro"/>
</dbReference>
<feature type="coiled-coil region" evidence="1">
    <location>
        <begin position="9"/>
        <end position="43"/>
    </location>
</feature>
<keyword evidence="1" id="KW-0175">Coiled coil</keyword>
<organism evidence="2 3">
    <name type="scientific">Microthyrium microscopicum</name>
    <dbReference type="NCBI Taxonomy" id="703497"/>
    <lineage>
        <taxon>Eukaryota</taxon>
        <taxon>Fungi</taxon>
        <taxon>Dikarya</taxon>
        <taxon>Ascomycota</taxon>
        <taxon>Pezizomycotina</taxon>
        <taxon>Dothideomycetes</taxon>
        <taxon>Dothideomycetes incertae sedis</taxon>
        <taxon>Microthyriales</taxon>
        <taxon>Microthyriaceae</taxon>
        <taxon>Microthyrium</taxon>
    </lineage>
</organism>
<evidence type="ECO:0000256" key="1">
    <source>
        <dbReference type="SAM" id="Coils"/>
    </source>
</evidence>
<dbReference type="PANTHER" id="PTHR10476">
    <property type="entry name" value="CHARGED MULTIVESICULAR BODY PROTEIN"/>
    <property type="match status" value="1"/>
</dbReference>
<protein>
    <submittedName>
        <fullName evidence="2">Uncharacterized protein</fullName>
    </submittedName>
</protein>
<dbReference type="Pfam" id="PF03357">
    <property type="entry name" value="Snf7"/>
    <property type="match status" value="1"/>
</dbReference>
<dbReference type="EMBL" id="MU004240">
    <property type="protein sequence ID" value="KAF2665495.1"/>
    <property type="molecule type" value="Genomic_DNA"/>
</dbReference>